<evidence type="ECO:0000313" key="7">
    <source>
        <dbReference type="EMBL" id="KAJ8098470.1"/>
    </source>
</evidence>
<feature type="transmembrane region" description="Helical" evidence="5">
    <location>
        <begin position="454"/>
        <end position="472"/>
    </location>
</feature>
<feature type="transmembrane region" description="Helical" evidence="5">
    <location>
        <begin position="545"/>
        <end position="566"/>
    </location>
</feature>
<dbReference type="InterPro" id="IPR036259">
    <property type="entry name" value="MFS_trans_sf"/>
</dbReference>
<feature type="transmembrane region" description="Helical" evidence="5">
    <location>
        <begin position="411"/>
        <end position="433"/>
    </location>
</feature>
<organism evidence="7 8">
    <name type="scientific">Lipomyces tetrasporus</name>
    <dbReference type="NCBI Taxonomy" id="54092"/>
    <lineage>
        <taxon>Eukaryota</taxon>
        <taxon>Fungi</taxon>
        <taxon>Dikarya</taxon>
        <taxon>Ascomycota</taxon>
        <taxon>Saccharomycotina</taxon>
        <taxon>Lipomycetes</taxon>
        <taxon>Lipomycetales</taxon>
        <taxon>Lipomycetaceae</taxon>
        <taxon>Lipomyces</taxon>
    </lineage>
</organism>
<dbReference type="PANTHER" id="PTHR23502">
    <property type="entry name" value="MAJOR FACILITATOR SUPERFAMILY"/>
    <property type="match status" value="1"/>
</dbReference>
<dbReference type="EMBL" id="JARPMG010000009">
    <property type="protein sequence ID" value="KAJ8098470.1"/>
    <property type="molecule type" value="Genomic_DNA"/>
</dbReference>
<feature type="transmembrane region" description="Helical" evidence="5">
    <location>
        <begin position="168"/>
        <end position="193"/>
    </location>
</feature>
<evidence type="ECO:0000259" key="6">
    <source>
        <dbReference type="PROSITE" id="PS50850"/>
    </source>
</evidence>
<evidence type="ECO:0000256" key="3">
    <source>
        <dbReference type="ARBA" id="ARBA00022989"/>
    </source>
</evidence>
<feature type="transmembrane region" description="Helical" evidence="5">
    <location>
        <begin position="261"/>
        <end position="279"/>
    </location>
</feature>
<feature type="transmembrane region" description="Helical" evidence="5">
    <location>
        <begin position="299"/>
        <end position="324"/>
    </location>
</feature>
<dbReference type="PROSITE" id="PS50850">
    <property type="entry name" value="MFS"/>
    <property type="match status" value="1"/>
</dbReference>
<evidence type="ECO:0000256" key="2">
    <source>
        <dbReference type="ARBA" id="ARBA00022692"/>
    </source>
</evidence>
<dbReference type="InterPro" id="IPR020846">
    <property type="entry name" value="MFS_dom"/>
</dbReference>
<sequence>MANLIRDAPLGQIIRYISRNRLLLYPDEKAEFQCPTGYLHPEKVSDSTSLTPPEFQDKADDDVQDLEERLSRTSTAAHRVTSFTEEQLEAQQEASLEREKSVVVSPVKTSDGIVLVDWYTTDDPENPQNWPPRKKHFVAMLICLYTFVVYCGSAIYTPSVPFVTERFGVSTIAASLGLSLYVLAYGIGPLIFAPLSEIPALGRNIPYMVTFGIFVILCVPTALVDNFAGLLVLRFLQGFFGSPCLANGGASMQDIYSLLKLPYAMTFWVSAAYCGPALGPLLSGFAVPAENWRWSLWEILWMSGPIFVLFFICLPETSASNILLRRAQRLRKLTGNQNLKSQSEIDQAHMKVSTIAIDALVKPWEISIKDPAVAFTHIYTSIVYGIYYSFFEVFPLVYIDIYGMNLGQMGIVFVVVLISCIIAAATYAAYLWFYLEPDIMKRGLRAQEHRLVPALFAVFGPTIGLFIFGWTSRESIHWVAPTVGILIYGASAFIIVQCIFVYLPLTYPMYAASLFGANDFARSAFASGSIIFSRPMYLNLGIGKGVSLLGGLSVLGIIGMYLLYFFGANLRARSKFAIS</sequence>
<protein>
    <submittedName>
        <fullName evidence="7">Major facilitator superfamily domain-containing protein</fullName>
    </submittedName>
</protein>
<feature type="transmembrane region" description="Helical" evidence="5">
    <location>
        <begin position="137"/>
        <end position="156"/>
    </location>
</feature>
<dbReference type="RefSeq" id="XP_056041920.1">
    <property type="nucleotide sequence ID" value="XM_056184685.1"/>
</dbReference>
<accession>A0AAD7VRT8</accession>
<dbReference type="AlphaFoldDB" id="A0AAD7VRT8"/>
<evidence type="ECO:0000256" key="1">
    <source>
        <dbReference type="ARBA" id="ARBA00004141"/>
    </source>
</evidence>
<feature type="transmembrane region" description="Helical" evidence="5">
    <location>
        <begin position="372"/>
        <end position="391"/>
    </location>
</feature>
<comment type="subcellular location">
    <subcellularLocation>
        <location evidence="1">Membrane</location>
        <topology evidence="1">Multi-pass membrane protein</topology>
    </subcellularLocation>
</comment>
<keyword evidence="3 5" id="KW-1133">Transmembrane helix</keyword>
<gene>
    <name evidence="7" type="ORF">POJ06DRAFT_152023</name>
</gene>
<dbReference type="PANTHER" id="PTHR23502:SF23">
    <property type="entry name" value="FLUCONAZOLE RESISTANCE PROTEIN 1"/>
    <property type="match status" value="1"/>
</dbReference>
<evidence type="ECO:0000313" key="8">
    <source>
        <dbReference type="Proteomes" id="UP001217417"/>
    </source>
</evidence>
<dbReference type="GO" id="GO:0005886">
    <property type="term" value="C:plasma membrane"/>
    <property type="evidence" value="ECO:0007669"/>
    <property type="project" value="TreeGrafter"/>
</dbReference>
<dbReference type="GeneID" id="80879851"/>
<keyword evidence="2 5" id="KW-0812">Transmembrane</keyword>
<dbReference type="GO" id="GO:1990961">
    <property type="term" value="P:xenobiotic detoxification by transmembrane export across the plasma membrane"/>
    <property type="evidence" value="ECO:0007669"/>
    <property type="project" value="TreeGrafter"/>
</dbReference>
<reference evidence="7" key="1">
    <citation type="submission" date="2023-03" db="EMBL/GenBank/DDBJ databases">
        <title>Near-Complete genome sequence of Lipomyces tetrasporous NRRL Y-64009, an oleaginous yeast capable of growing on lignocellulosic hydrolysates.</title>
        <authorList>
            <consortium name="Lawrence Berkeley National Laboratory"/>
            <person name="Jagtap S.S."/>
            <person name="Liu J.-J."/>
            <person name="Walukiewicz H.E."/>
            <person name="Pangilinan J."/>
            <person name="Lipzen A."/>
            <person name="Ahrendt S."/>
            <person name="Koriabine M."/>
            <person name="Cobaugh K."/>
            <person name="Salamov A."/>
            <person name="Yoshinaga Y."/>
            <person name="Ng V."/>
            <person name="Daum C."/>
            <person name="Grigoriev I.V."/>
            <person name="Slininger P.J."/>
            <person name="Dien B.S."/>
            <person name="Jin Y.-S."/>
            <person name="Rao C.V."/>
        </authorList>
    </citation>
    <scope>NUCLEOTIDE SEQUENCE</scope>
    <source>
        <strain evidence="7">NRRL Y-64009</strain>
    </source>
</reference>
<dbReference type="Pfam" id="PF07690">
    <property type="entry name" value="MFS_1"/>
    <property type="match status" value="1"/>
</dbReference>
<evidence type="ECO:0000256" key="5">
    <source>
        <dbReference type="SAM" id="Phobius"/>
    </source>
</evidence>
<proteinExistence type="predicted"/>
<dbReference type="Gene3D" id="1.20.1250.20">
    <property type="entry name" value="MFS general substrate transporter like domains"/>
    <property type="match status" value="1"/>
</dbReference>
<dbReference type="CDD" id="cd17323">
    <property type="entry name" value="MFS_Tpo1_MDR_like"/>
    <property type="match status" value="1"/>
</dbReference>
<feature type="transmembrane region" description="Helical" evidence="5">
    <location>
        <begin position="205"/>
        <end position="224"/>
    </location>
</feature>
<evidence type="ECO:0000256" key="4">
    <source>
        <dbReference type="ARBA" id="ARBA00023136"/>
    </source>
</evidence>
<dbReference type="InterPro" id="IPR011701">
    <property type="entry name" value="MFS"/>
</dbReference>
<feature type="transmembrane region" description="Helical" evidence="5">
    <location>
        <begin position="478"/>
        <end position="503"/>
    </location>
</feature>
<feature type="domain" description="Major facilitator superfamily (MFS) profile" evidence="6">
    <location>
        <begin position="138"/>
        <end position="571"/>
    </location>
</feature>
<comment type="caution">
    <text evidence="7">The sequence shown here is derived from an EMBL/GenBank/DDBJ whole genome shotgun (WGS) entry which is preliminary data.</text>
</comment>
<name>A0AAD7VRT8_9ASCO</name>
<dbReference type="Proteomes" id="UP001217417">
    <property type="component" value="Unassembled WGS sequence"/>
</dbReference>
<keyword evidence="4 5" id="KW-0472">Membrane</keyword>
<dbReference type="GO" id="GO:0015244">
    <property type="term" value="F:fluconazole transmembrane transporter activity"/>
    <property type="evidence" value="ECO:0007669"/>
    <property type="project" value="TreeGrafter"/>
</dbReference>
<dbReference type="SUPFAM" id="SSF103473">
    <property type="entry name" value="MFS general substrate transporter"/>
    <property type="match status" value="1"/>
</dbReference>
<keyword evidence="8" id="KW-1185">Reference proteome</keyword>